<dbReference type="EMBL" id="CP030840">
    <property type="protein sequence ID" value="AXC10137.1"/>
    <property type="molecule type" value="Genomic_DNA"/>
</dbReference>
<evidence type="ECO:0000313" key="3">
    <source>
        <dbReference type="Proteomes" id="UP000253606"/>
    </source>
</evidence>
<dbReference type="Proteomes" id="UP000253606">
    <property type="component" value="Chromosome"/>
</dbReference>
<name>A0A2Z5FUF5_9BACT</name>
<dbReference type="KEGG" id="abas:ACPOL_0776"/>
<protein>
    <submittedName>
        <fullName evidence="2">Glycosyl transferase, group 1</fullName>
    </submittedName>
</protein>
<reference evidence="2 3" key="1">
    <citation type="journal article" date="2018" name="Front. Microbiol.">
        <title>Hydrolytic Capabilities as a Key to Environmental Success: Chitinolytic and Cellulolytic Acidobacteria From Acidic Sub-arctic Soils and Boreal Peatlands.</title>
        <authorList>
            <person name="Belova S.E."/>
            <person name="Ravin N.V."/>
            <person name="Pankratov T.A."/>
            <person name="Rakitin A.L."/>
            <person name="Ivanova A.A."/>
            <person name="Beletsky A.V."/>
            <person name="Mardanov A.V."/>
            <person name="Sinninghe Damste J.S."/>
            <person name="Dedysh S.N."/>
        </authorList>
    </citation>
    <scope>NUCLEOTIDE SEQUENCE [LARGE SCALE GENOMIC DNA]</scope>
    <source>
        <strain evidence="2 3">SBC82</strain>
    </source>
</reference>
<dbReference type="OrthoDB" id="73743at2"/>
<dbReference type="PANTHER" id="PTHR45947">
    <property type="entry name" value="SULFOQUINOVOSYL TRANSFERASE SQD2"/>
    <property type="match status" value="1"/>
</dbReference>
<dbReference type="Gene3D" id="3.40.50.2000">
    <property type="entry name" value="Glycogen Phosphorylase B"/>
    <property type="match status" value="2"/>
</dbReference>
<dbReference type="InterPro" id="IPR001296">
    <property type="entry name" value="Glyco_trans_1"/>
</dbReference>
<dbReference type="Pfam" id="PF00534">
    <property type="entry name" value="Glycos_transf_1"/>
    <property type="match status" value="1"/>
</dbReference>
<proteinExistence type="predicted"/>
<evidence type="ECO:0000313" key="2">
    <source>
        <dbReference type="EMBL" id="AXC10137.1"/>
    </source>
</evidence>
<accession>A0A2Z5FUF5</accession>
<organism evidence="2 3">
    <name type="scientific">Acidisarcina polymorpha</name>
    <dbReference type="NCBI Taxonomy" id="2211140"/>
    <lineage>
        <taxon>Bacteria</taxon>
        <taxon>Pseudomonadati</taxon>
        <taxon>Acidobacteriota</taxon>
        <taxon>Terriglobia</taxon>
        <taxon>Terriglobales</taxon>
        <taxon>Acidobacteriaceae</taxon>
        <taxon>Acidisarcina</taxon>
    </lineage>
</organism>
<dbReference type="InterPro" id="IPR050194">
    <property type="entry name" value="Glycosyltransferase_grp1"/>
</dbReference>
<keyword evidence="3" id="KW-1185">Reference proteome</keyword>
<dbReference type="PANTHER" id="PTHR45947:SF15">
    <property type="entry name" value="TEICHURONIC ACID BIOSYNTHESIS GLYCOSYLTRANSFERASE TUAC-RELATED"/>
    <property type="match status" value="1"/>
</dbReference>
<dbReference type="RefSeq" id="WP_114205835.1">
    <property type="nucleotide sequence ID" value="NZ_CP030840.1"/>
</dbReference>
<gene>
    <name evidence="2" type="ORF">ACPOL_0776</name>
</gene>
<dbReference type="SUPFAM" id="SSF53756">
    <property type="entry name" value="UDP-Glycosyltransferase/glycogen phosphorylase"/>
    <property type="match status" value="1"/>
</dbReference>
<dbReference type="AlphaFoldDB" id="A0A2Z5FUF5"/>
<keyword evidence="2" id="KW-0808">Transferase</keyword>
<dbReference type="GO" id="GO:0016757">
    <property type="term" value="F:glycosyltransferase activity"/>
    <property type="evidence" value="ECO:0007669"/>
    <property type="project" value="InterPro"/>
</dbReference>
<sequence length="420" mass="46007">MRGKLGYLISRYPAISHTFILREVLELRRLGYHIEVASINQPDQPRSGLTLEERAEADSTFYVKSSGARGALQAQASELAHNPLAYMRGFIFAAALGGTDPRRAIMSILYFVEAVLIVQWMRARGLKHLHVHFATPAATVGLIVAKVSRFTFSLTIHGPDEFYDTPGYLLPEKIATANLLCVIGMFARSQVMRLCESSLWDKIELTPLGVDARLFRPTGLAKTAKIFEILCVGRLVPAKGQHVLLAAVARLRSSGRAVLLRLVGDGPDRSSLEASTRLLRIEDSVIFEGPVNQDRIRDLYATADVFVLASFAEGIPVVLMEAMAMEIPCVSTWVNGIPELIRDSIDGLLVSPSDADALAAAIARLMDDGDLRNQLAKAGRLRVIDKYDLTENVAHLAEVFDAYLCEEATSAPDHARSVLA</sequence>
<feature type="domain" description="Glycosyl transferase family 1" evidence="1">
    <location>
        <begin position="227"/>
        <end position="381"/>
    </location>
</feature>
<evidence type="ECO:0000259" key="1">
    <source>
        <dbReference type="Pfam" id="PF00534"/>
    </source>
</evidence>